<dbReference type="AlphaFoldDB" id="A0A840VCC0"/>
<evidence type="ECO:0000313" key="3">
    <source>
        <dbReference type="Proteomes" id="UP000557717"/>
    </source>
</evidence>
<dbReference type="RefSeq" id="WP_184019220.1">
    <property type="nucleotide sequence ID" value="NZ_JACHFD010000011.1"/>
</dbReference>
<evidence type="ECO:0000313" key="2">
    <source>
        <dbReference type="EMBL" id="MBB5352308.1"/>
    </source>
</evidence>
<accession>A0A840VCC0</accession>
<dbReference type="Proteomes" id="UP000557717">
    <property type="component" value="Unassembled WGS sequence"/>
</dbReference>
<keyword evidence="3" id="KW-1185">Reference proteome</keyword>
<keyword evidence="1" id="KW-0732">Signal</keyword>
<comment type="caution">
    <text evidence="2">The sequence shown here is derived from an EMBL/GenBank/DDBJ whole genome shotgun (WGS) entry which is preliminary data.</text>
</comment>
<proteinExistence type="predicted"/>
<gene>
    <name evidence="2" type="ORF">HNR46_002551</name>
</gene>
<dbReference type="EMBL" id="JACHFD010000011">
    <property type="protein sequence ID" value="MBB5352308.1"/>
    <property type="molecule type" value="Genomic_DNA"/>
</dbReference>
<feature type="chain" id="PRO_5032808181" evidence="1">
    <location>
        <begin position="22"/>
        <end position="186"/>
    </location>
</feature>
<feature type="signal peptide" evidence="1">
    <location>
        <begin position="1"/>
        <end position="21"/>
    </location>
</feature>
<name>A0A840VCC0_9BACT</name>
<organism evidence="2 3">
    <name type="scientific">Haloferula luteola</name>
    <dbReference type="NCBI Taxonomy" id="595692"/>
    <lineage>
        <taxon>Bacteria</taxon>
        <taxon>Pseudomonadati</taxon>
        <taxon>Verrucomicrobiota</taxon>
        <taxon>Verrucomicrobiia</taxon>
        <taxon>Verrucomicrobiales</taxon>
        <taxon>Verrucomicrobiaceae</taxon>
        <taxon>Haloferula</taxon>
    </lineage>
</organism>
<evidence type="ECO:0000256" key="1">
    <source>
        <dbReference type="SAM" id="SignalP"/>
    </source>
</evidence>
<protein>
    <submittedName>
        <fullName evidence="2">Uncharacterized protein</fullName>
    </submittedName>
</protein>
<reference evidence="2 3" key="1">
    <citation type="submission" date="2020-08" db="EMBL/GenBank/DDBJ databases">
        <title>Genomic Encyclopedia of Type Strains, Phase IV (KMG-IV): sequencing the most valuable type-strain genomes for metagenomic binning, comparative biology and taxonomic classification.</title>
        <authorList>
            <person name="Goeker M."/>
        </authorList>
    </citation>
    <scope>NUCLEOTIDE SEQUENCE [LARGE SCALE GENOMIC DNA]</scope>
    <source>
        <strain evidence="2 3">YC6886</strain>
    </source>
</reference>
<sequence length="186" mass="20313">MKFLPLTLAVLNAALCLAADAQSPPSGSSGQGIQFLPEKRLAPTRRATTNPELKARLEKEKFEGFRKEPGQVTHWDILEHSDFLAYDGCYTLLPKGAVLFLPDRLASCKVAGPQGQLVLWRDFSAKYRALIEPCEVSLEEATGKKIIDPTRWETLQKTDRIVVAVLNRSPISVASSALPASPSSAP</sequence>